<feature type="region of interest" description="Disordered" evidence="8">
    <location>
        <begin position="386"/>
        <end position="461"/>
    </location>
</feature>
<evidence type="ECO:0000256" key="3">
    <source>
        <dbReference type="ARBA" id="ARBA00022989"/>
    </source>
</evidence>
<gene>
    <name evidence="11" type="ORF">ABG768_007570</name>
</gene>
<dbReference type="SMART" id="SM00724">
    <property type="entry name" value="TLC"/>
    <property type="match status" value="1"/>
</dbReference>
<comment type="caution">
    <text evidence="11">The sequence shown here is derived from an EMBL/GenBank/DDBJ whole genome shotgun (WGS) entry which is preliminary data.</text>
</comment>
<evidence type="ECO:0000256" key="7">
    <source>
        <dbReference type="SAM" id="Coils"/>
    </source>
</evidence>
<dbReference type="InterPro" id="IPR040370">
    <property type="entry name" value="CCDC74A/CCDC74B/CCDC92"/>
</dbReference>
<evidence type="ECO:0000256" key="6">
    <source>
        <dbReference type="PROSITE-ProRule" id="PRU00205"/>
    </source>
</evidence>
<evidence type="ECO:0000256" key="8">
    <source>
        <dbReference type="SAM" id="MobiDB-lite"/>
    </source>
</evidence>
<name>A0AAW1ZPH3_CULAL</name>
<accession>A0AAW1ZPH3</accession>
<evidence type="ECO:0000256" key="5">
    <source>
        <dbReference type="ARBA" id="ARBA00023136"/>
    </source>
</evidence>
<dbReference type="Proteomes" id="UP001479290">
    <property type="component" value="Unassembled WGS sequence"/>
</dbReference>
<evidence type="ECO:0000256" key="4">
    <source>
        <dbReference type="ARBA" id="ARBA00023054"/>
    </source>
</evidence>
<dbReference type="AlphaFoldDB" id="A0AAW1ZPH3"/>
<sequence>MELNSVILTIGSSVGFFKLVNCGIGKLPIPETAQRNAWKWKNISTSFVHSLITGVWSVLCFCMHPQMAEDLIETHSVFSHALVSVSIGYFIYDFFDMVINQKISHSWELLFHHVVVITCFGISVLTCRYVGFAVVALLVEINSIFLHLRQVLRMANLAKSTFYRVNSMINLGTYVVFRINTLAWMTRWLVLNRDLVPLASYTIGSVGLAIMTAMNIVLFCRLMRSDFMKSSREKEGSPVVSLERQVESVERSIVFLRQEQLSLLHGLHLEILSLQKRCTELTQELNMKPPGRSEADVQEEEQQLEARCQEVEEHLQEQQQVQSDLRWELSQKSVLVGALRASLKEKERRFLEELKHRSHRTTALNTELQKQTEVAAYLSFQLHSAKQKLQQQKQQQRRRPAQLGTDKPPVHPSPQASASSPTVIKPKRRSSSRPSSHLRTERARECVPRERVTGPEEPMAMPDPALFLYPYRHRSRPLPPHRHALQEADGEESEELDQGASVSRLATTVAKATATTASTTENNAE</sequence>
<feature type="compositionally biased region" description="Basic and acidic residues" evidence="8">
    <location>
        <begin position="438"/>
        <end position="454"/>
    </location>
</feature>
<comment type="subcellular location">
    <subcellularLocation>
        <location evidence="1">Membrane</location>
        <topology evidence="1">Multi-pass membrane protein</topology>
    </subcellularLocation>
</comment>
<dbReference type="InterPro" id="IPR039496">
    <property type="entry name" value="CCDC92/74_N"/>
</dbReference>
<keyword evidence="5 6" id="KW-0472">Membrane</keyword>
<reference evidence="11 12" key="1">
    <citation type="submission" date="2024-05" db="EMBL/GenBank/DDBJ databases">
        <title>A high-quality chromosomal-level genome assembly of Topmouth culter (Culter alburnus).</title>
        <authorList>
            <person name="Zhao H."/>
        </authorList>
    </citation>
    <scope>NUCLEOTIDE SEQUENCE [LARGE SCALE GENOMIC DNA]</scope>
    <source>
        <strain evidence="11">CATC2023</strain>
        <tissue evidence="11">Muscle</tissue>
    </source>
</reference>
<feature type="transmembrane region" description="Helical" evidence="9">
    <location>
        <begin position="78"/>
        <end position="95"/>
    </location>
</feature>
<evidence type="ECO:0000256" key="9">
    <source>
        <dbReference type="SAM" id="Phobius"/>
    </source>
</evidence>
<feature type="compositionally biased region" description="Acidic residues" evidence="8">
    <location>
        <begin position="488"/>
        <end position="497"/>
    </location>
</feature>
<dbReference type="GO" id="GO:0016020">
    <property type="term" value="C:membrane"/>
    <property type="evidence" value="ECO:0007669"/>
    <property type="project" value="UniProtKB-SubCell"/>
</dbReference>
<dbReference type="PANTHER" id="PTHR14882">
    <property type="entry name" value="COILED-COIL DOMAIN-CONTAINING 74A"/>
    <property type="match status" value="1"/>
</dbReference>
<evidence type="ECO:0000313" key="11">
    <source>
        <dbReference type="EMBL" id="KAK9962194.1"/>
    </source>
</evidence>
<feature type="transmembrane region" description="Helical" evidence="9">
    <location>
        <begin position="198"/>
        <end position="222"/>
    </location>
</feature>
<feature type="transmembrane region" description="Helical" evidence="9">
    <location>
        <begin position="107"/>
        <end position="124"/>
    </location>
</feature>
<feature type="transmembrane region" description="Helical" evidence="9">
    <location>
        <begin position="6"/>
        <end position="25"/>
    </location>
</feature>
<feature type="region of interest" description="Disordered" evidence="8">
    <location>
        <begin position="478"/>
        <end position="502"/>
    </location>
</feature>
<protein>
    <recommendedName>
        <fullName evidence="10">TLC domain-containing protein</fullName>
    </recommendedName>
</protein>
<dbReference type="InterPro" id="IPR006634">
    <property type="entry name" value="TLC-dom"/>
</dbReference>
<evidence type="ECO:0000256" key="1">
    <source>
        <dbReference type="ARBA" id="ARBA00004141"/>
    </source>
</evidence>
<feature type="transmembrane region" description="Helical" evidence="9">
    <location>
        <begin position="130"/>
        <end position="148"/>
    </location>
</feature>
<evidence type="ECO:0000313" key="12">
    <source>
        <dbReference type="Proteomes" id="UP001479290"/>
    </source>
</evidence>
<dbReference type="PROSITE" id="PS50922">
    <property type="entry name" value="TLC"/>
    <property type="match status" value="1"/>
</dbReference>
<keyword evidence="2 6" id="KW-0812">Transmembrane</keyword>
<keyword evidence="3 9" id="KW-1133">Transmembrane helix</keyword>
<proteinExistence type="predicted"/>
<feature type="coiled-coil region" evidence="7">
    <location>
        <begin position="294"/>
        <end position="321"/>
    </location>
</feature>
<organism evidence="11 12">
    <name type="scientific">Culter alburnus</name>
    <name type="common">Topmouth culter</name>
    <dbReference type="NCBI Taxonomy" id="194366"/>
    <lineage>
        <taxon>Eukaryota</taxon>
        <taxon>Metazoa</taxon>
        <taxon>Chordata</taxon>
        <taxon>Craniata</taxon>
        <taxon>Vertebrata</taxon>
        <taxon>Euteleostomi</taxon>
        <taxon>Actinopterygii</taxon>
        <taxon>Neopterygii</taxon>
        <taxon>Teleostei</taxon>
        <taxon>Ostariophysi</taxon>
        <taxon>Cypriniformes</taxon>
        <taxon>Xenocyprididae</taxon>
        <taxon>Xenocypridinae</taxon>
        <taxon>Culter</taxon>
    </lineage>
</organism>
<dbReference type="Pfam" id="PF14916">
    <property type="entry name" value="CCDC92"/>
    <property type="match status" value="1"/>
</dbReference>
<evidence type="ECO:0000256" key="2">
    <source>
        <dbReference type="ARBA" id="ARBA00022692"/>
    </source>
</evidence>
<keyword evidence="4 7" id="KW-0175">Coiled coil</keyword>
<evidence type="ECO:0000259" key="10">
    <source>
        <dbReference type="PROSITE" id="PS50922"/>
    </source>
</evidence>
<feature type="domain" description="TLC" evidence="10">
    <location>
        <begin position="35"/>
        <end position="231"/>
    </location>
</feature>
<keyword evidence="12" id="KW-1185">Reference proteome</keyword>
<dbReference type="Pfam" id="PF03798">
    <property type="entry name" value="TRAM_LAG1_CLN8"/>
    <property type="match status" value="1"/>
</dbReference>
<feature type="transmembrane region" description="Helical" evidence="9">
    <location>
        <begin position="168"/>
        <end position="186"/>
    </location>
</feature>
<dbReference type="PANTHER" id="PTHR14882:SF3">
    <property type="entry name" value="COILED-COIL DOMAIN CONTAINING 92B"/>
    <property type="match status" value="1"/>
</dbReference>
<dbReference type="EMBL" id="JAWDJR010000015">
    <property type="protein sequence ID" value="KAK9962194.1"/>
    <property type="molecule type" value="Genomic_DNA"/>
</dbReference>
<feature type="transmembrane region" description="Helical" evidence="9">
    <location>
        <begin position="46"/>
        <end position="66"/>
    </location>
</feature>